<evidence type="ECO:0000256" key="1">
    <source>
        <dbReference type="ARBA" id="ARBA00010835"/>
    </source>
</evidence>
<dbReference type="NCBIfam" id="TIGR03072">
    <property type="entry name" value="release_prfH"/>
    <property type="match status" value="1"/>
</dbReference>
<dbReference type="SUPFAM" id="SSF75620">
    <property type="entry name" value="Release factor"/>
    <property type="match status" value="1"/>
</dbReference>
<comment type="similarity">
    <text evidence="1">Belongs to the prokaryotic/mitochondrial release factor family.</text>
</comment>
<dbReference type="Pfam" id="PF00472">
    <property type="entry name" value="RF-1"/>
    <property type="match status" value="1"/>
</dbReference>
<dbReference type="InterPro" id="IPR045853">
    <property type="entry name" value="Pep_chain_release_fac_I_sf"/>
</dbReference>
<dbReference type="SUPFAM" id="SSF48452">
    <property type="entry name" value="TPR-like"/>
    <property type="match status" value="1"/>
</dbReference>
<proteinExistence type="inferred from homology"/>
<dbReference type="PROSITE" id="PS00745">
    <property type="entry name" value="RF_PROK_I"/>
    <property type="match status" value="1"/>
</dbReference>
<dbReference type="InterPro" id="IPR000352">
    <property type="entry name" value="Pep_chain_release_fac_I"/>
</dbReference>
<evidence type="ECO:0000313" key="2">
    <source>
        <dbReference type="EMBL" id="CAD7229856.1"/>
    </source>
</evidence>
<dbReference type="Gene3D" id="3.30.160.20">
    <property type="match status" value="1"/>
</dbReference>
<organism evidence="2">
    <name type="scientific">Cyprideis torosa</name>
    <dbReference type="NCBI Taxonomy" id="163714"/>
    <lineage>
        <taxon>Eukaryota</taxon>
        <taxon>Metazoa</taxon>
        <taxon>Ecdysozoa</taxon>
        <taxon>Arthropoda</taxon>
        <taxon>Crustacea</taxon>
        <taxon>Oligostraca</taxon>
        <taxon>Ostracoda</taxon>
        <taxon>Podocopa</taxon>
        <taxon>Podocopida</taxon>
        <taxon>Cytherocopina</taxon>
        <taxon>Cytheroidea</taxon>
        <taxon>Cytherideidae</taxon>
        <taxon>Cyprideis</taxon>
    </lineage>
</organism>
<accession>A0A7R8ZN05</accession>
<dbReference type="EMBL" id="OB662324">
    <property type="protein sequence ID" value="CAD7229856.1"/>
    <property type="molecule type" value="Genomic_DNA"/>
</dbReference>
<dbReference type="PANTHER" id="PTHR43116">
    <property type="entry name" value="PEPTIDE CHAIN RELEASE FACTOR 2"/>
    <property type="match status" value="1"/>
</dbReference>
<protein>
    <submittedName>
        <fullName evidence="2">Uncharacterized protein</fullName>
    </submittedName>
</protein>
<name>A0A7R8ZN05_9CRUS</name>
<dbReference type="InterPro" id="IPR011990">
    <property type="entry name" value="TPR-like_helical_dom_sf"/>
</dbReference>
<gene>
    <name evidence="2" type="ORF">CTOB1V02_LOCUS7721</name>
</gene>
<dbReference type="OrthoDB" id="2019491at2759"/>
<dbReference type="Gene3D" id="1.25.40.10">
    <property type="entry name" value="Tetratricopeptide repeat domain"/>
    <property type="match status" value="1"/>
</dbReference>
<dbReference type="AlphaFoldDB" id="A0A7R8ZN05"/>
<dbReference type="InterPro" id="IPR017509">
    <property type="entry name" value="PrfH"/>
</dbReference>
<sequence>MILQEARTQHALQAEVLYRKEAEANGSLASAVVELKGENLESFLNNWLGTVQWVGESPFRKKHPRKNWFIGVFALDFNEEQSNWAEQDFQYQSMRASGAGGQHVNKVETAVRVTHVKSGLSATCSEERSQHQNKRKARAKLIKMLEIQALEEKKARMSQDWQNHLQLERGNPAVEALNYALSYDDEDPKTLALAAKLHGEQLQDYETAKALYEKALTADIYAVGIYPEYISLLIWTQDYARADQLIDFALTLKGIDQSVMYYFKAYAYEAQGEFKKALAEIKTAKRLAQNACVISYIDETKTRIKGKMPKVKKKKNQVKTKKKEIRKKNA</sequence>
<reference evidence="2" key="1">
    <citation type="submission" date="2020-11" db="EMBL/GenBank/DDBJ databases">
        <authorList>
            <person name="Tran Van P."/>
        </authorList>
    </citation>
    <scope>NUCLEOTIDE SEQUENCE</scope>
</reference>
<dbReference type="PANTHER" id="PTHR43116:SF3">
    <property type="entry name" value="CLASS I PEPTIDE CHAIN RELEASE FACTOR"/>
    <property type="match status" value="1"/>
</dbReference>
<dbReference type="GO" id="GO:0003747">
    <property type="term" value="F:translation release factor activity"/>
    <property type="evidence" value="ECO:0007669"/>
    <property type="project" value="InterPro"/>
</dbReference>